<evidence type="ECO:0000256" key="1">
    <source>
        <dbReference type="SAM" id="Phobius"/>
    </source>
</evidence>
<protein>
    <submittedName>
        <fullName evidence="2">Uncharacterized protein</fullName>
    </submittedName>
</protein>
<gene>
    <name evidence="2" type="ORF">DPMN_002869</name>
</gene>
<feature type="transmembrane region" description="Helical" evidence="1">
    <location>
        <begin position="91"/>
        <end position="110"/>
    </location>
</feature>
<dbReference type="EMBL" id="JAIWYP010000001">
    <property type="protein sequence ID" value="KAH3878968.1"/>
    <property type="molecule type" value="Genomic_DNA"/>
</dbReference>
<keyword evidence="1" id="KW-1133">Transmembrane helix</keyword>
<accession>A0A9D4RUA6</accession>
<sequence length="193" mass="21346">MDTSCSGCSKHSHDCLSVPAWMYCALCSQPSHYCLSVSAWVYRVLCSLHSHYCLSVSAWMYCSLGVHSIVITAFLCQHGCIVLWVFTAKSFLPFCVSMGVSCSVFTAKSLLPFCVSMDVLSSGCSLHSHYFLSVSAWIYLSLGVHCIVITAFLCQHGYILLWVFTTKSLLPFCVSMDVSCSWCSPPSNYFLSV</sequence>
<proteinExistence type="predicted"/>
<dbReference type="AlphaFoldDB" id="A0A9D4RUA6"/>
<keyword evidence="1" id="KW-0472">Membrane</keyword>
<feature type="transmembrane region" description="Helical" evidence="1">
    <location>
        <begin position="130"/>
        <end position="154"/>
    </location>
</feature>
<organism evidence="2 3">
    <name type="scientific">Dreissena polymorpha</name>
    <name type="common">Zebra mussel</name>
    <name type="synonym">Mytilus polymorpha</name>
    <dbReference type="NCBI Taxonomy" id="45954"/>
    <lineage>
        <taxon>Eukaryota</taxon>
        <taxon>Metazoa</taxon>
        <taxon>Spiralia</taxon>
        <taxon>Lophotrochozoa</taxon>
        <taxon>Mollusca</taxon>
        <taxon>Bivalvia</taxon>
        <taxon>Autobranchia</taxon>
        <taxon>Heteroconchia</taxon>
        <taxon>Euheterodonta</taxon>
        <taxon>Imparidentia</taxon>
        <taxon>Neoheterodontei</taxon>
        <taxon>Myida</taxon>
        <taxon>Dreissenoidea</taxon>
        <taxon>Dreissenidae</taxon>
        <taxon>Dreissena</taxon>
    </lineage>
</organism>
<evidence type="ECO:0000313" key="2">
    <source>
        <dbReference type="EMBL" id="KAH3878968.1"/>
    </source>
</evidence>
<keyword evidence="1" id="KW-0812">Transmembrane</keyword>
<dbReference type="Proteomes" id="UP000828390">
    <property type="component" value="Unassembled WGS sequence"/>
</dbReference>
<reference evidence="2" key="1">
    <citation type="journal article" date="2019" name="bioRxiv">
        <title>The Genome of the Zebra Mussel, Dreissena polymorpha: A Resource for Invasive Species Research.</title>
        <authorList>
            <person name="McCartney M.A."/>
            <person name="Auch B."/>
            <person name="Kono T."/>
            <person name="Mallez S."/>
            <person name="Zhang Y."/>
            <person name="Obille A."/>
            <person name="Becker A."/>
            <person name="Abrahante J.E."/>
            <person name="Garbe J."/>
            <person name="Badalamenti J.P."/>
            <person name="Herman A."/>
            <person name="Mangelson H."/>
            <person name="Liachko I."/>
            <person name="Sullivan S."/>
            <person name="Sone E.D."/>
            <person name="Koren S."/>
            <person name="Silverstein K.A.T."/>
            <person name="Beckman K.B."/>
            <person name="Gohl D.M."/>
        </authorList>
    </citation>
    <scope>NUCLEOTIDE SEQUENCE</scope>
    <source>
        <strain evidence="2">Duluth1</strain>
        <tissue evidence="2">Whole animal</tissue>
    </source>
</reference>
<reference evidence="2" key="2">
    <citation type="submission" date="2020-11" db="EMBL/GenBank/DDBJ databases">
        <authorList>
            <person name="McCartney M.A."/>
            <person name="Auch B."/>
            <person name="Kono T."/>
            <person name="Mallez S."/>
            <person name="Becker A."/>
            <person name="Gohl D.M."/>
            <person name="Silverstein K.A.T."/>
            <person name="Koren S."/>
            <person name="Bechman K.B."/>
            <person name="Herman A."/>
            <person name="Abrahante J.E."/>
            <person name="Garbe J."/>
        </authorList>
    </citation>
    <scope>NUCLEOTIDE SEQUENCE</scope>
    <source>
        <strain evidence="2">Duluth1</strain>
        <tissue evidence="2">Whole animal</tissue>
    </source>
</reference>
<feature type="transmembrane region" description="Helical" evidence="1">
    <location>
        <begin position="58"/>
        <end position="84"/>
    </location>
</feature>
<evidence type="ECO:0000313" key="3">
    <source>
        <dbReference type="Proteomes" id="UP000828390"/>
    </source>
</evidence>
<name>A0A9D4RUA6_DREPO</name>
<keyword evidence="3" id="KW-1185">Reference proteome</keyword>
<comment type="caution">
    <text evidence="2">The sequence shown here is derived from an EMBL/GenBank/DDBJ whole genome shotgun (WGS) entry which is preliminary data.</text>
</comment>